<feature type="signal peptide" evidence="3">
    <location>
        <begin position="1"/>
        <end position="29"/>
    </location>
</feature>
<keyword evidence="6" id="KW-1185">Reference proteome</keyword>
<dbReference type="CDD" id="cd13653">
    <property type="entry name" value="PBP2_phosphate_like_1"/>
    <property type="match status" value="1"/>
</dbReference>
<dbReference type="Gene3D" id="3.30.1330.60">
    <property type="entry name" value="OmpA-like domain"/>
    <property type="match status" value="1"/>
</dbReference>
<feature type="chain" id="PRO_5047233398" evidence="3">
    <location>
        <begin position="30"/>
        <end position="453"/>
    </location>
</feature>
<evidence type="ECO:0000259" key="4">
    <source>
        <dbReference type="PROSITE" id="PS51123"/>
    </source>
</evidence>
<dbReference type="EMBL" id="CP092418">
    <property type="protein sequence ID" value="USD22664.1"/>
    <property type="molecule type" value="Genomic_DNA"/>
</dbReference>
<dbReference type="InterPro" id="IPR036737">
    <property type="entry name" value="OmpA-like_sf"/>
</dbReference>
<dbReference type="InterPro" id="IPR006665">
    <property type="entry name" value="OmpA-like"/>
</dbReference>
<dbReference type="InterPro" id="IPR024370">
    <property type="entry name" value="PBP_domain"/>
</dbReference>
<proteinExistence type="predicted"/>
<evidence type="ECO:0000313" key="6">
    <source>
        <dbReference type="Proteomes" id="UP001055658"/>
    </source>
</evidence>
<feature type="domain" description="OmpA-like" evidence="4">
    <location>
        <begin position="340"/>
        <end position="453"/>
    </location>
</feature>
<accession>A0ABY4VEM9</accession>
<gene>
    <name evidence="5" type="ORF">MJO52_05890</name>
</gene>
<dbReference type="PROSITE" id="PS51123">
    <property type="entry name" value="OMPA_2"/>
    <property type="match status" value="1"/>
</dbReference>
<dbReference type="SUPFAM" id="SSF53850">
    <property type="entry name" value="Periplasmic binding protein-like II"/>
    <property type="match status" value="1"/>
</dbReference>
<keyword evidence="1 3" id="KW-0732">Signal</keyword>
<reference evidence="5" key="1">
    <citation type="submission" date="2022-02" db="EMBL/GenBank/DDBJ databases">
        <title>Coral-associated bacteria.</title>
        <authorList>
            <person name="Tang K."/>
            <person name="Wang X."/>
        </authorList>
    </citation>
    <scope>NUCLEOTIDE SEQUENCE</scope>
    <source>
        <strain evidence="5">SCSIO 43006</strain>
    </source>
</reference>
<dbReference type="PANTHER" id="PTHR30570:SF1">
    <property type="entry name" value="PHOSPHATE-BINDING PROTEIN PSTS"/>
    <property type="match status" value="1"/>
</dbReference>
<dbReference type="SUPFAM" id="SSF103088">
    <property type="entry name" value="OmpA-like"/>
    <property type="match status" value="1"/>
</dbReference>
<dbReference type="RefSeq" id="WP_252085018.1">
    <property type="nucleotide sequence ID" value="NZ_CP092418.1"/>
</dbReference>
<protein>
    <submittedName>
        <fullName evidence="5">Substrate-binding domain-containing protein</fullName>
    </submittedName>
</protein>
<dbReference type="Pfam" id="PF00691">
    <property type="entry name" value="OmpA"/>
    <property type="match status" value="1"/>
</dbReference>
<sequence length="453" mass="49941">MYLFLQRLCRSLILLILLATNLLSPFATAELPPFPPDSNGKLFSLHGSNTIGAQLAPNLVQDYFTAKGASDISVQPLDAPNEIRIQAKVGNNSVFVDIAAHGSSTGFTGLKLAKADIAMASRPIKDGEFTELSMLGDMRSRNAEHVIAIDGLAIIVHPRNPLHQLTLQQISAIFSGQIKDWSELGKGKGRINVYARDDQSGTWDTFNSLVLGKRYALTSRAKRFESNDQLSDRVTSDPRGIGFVGLASIRQAKAVAVSDQNTLPQAPEHLTIATEDYPLSRRLFLYTPIYSSNSTAKEFLRFVQSELGQEQVKSSGFVAQTPIGFKPEDSREGPSEYLKLTRNAERLSINFRFSEGNASLDNKAQQDIERLAKYMEKPQNQGRKLLLVGFGDEKVSPERSVILSKLRAVTVRSALRDYKISTAPVQGFGAYLPIASNNSSAKIKNRRVEVWLL</sequence>
<evidence type="ECO:0000256" key="1">
    <source>
        <dbReference type="ARBA" id="ARBA00022729"/>
    </source>
</evidence>
<keyword evidence="2" id="KW-0472">Membrane</keyword>
<dbReference type="InterPro" id="IPR050811">
    <property type="entry name" value="Phosphate_ABC_transporter"/>
</dbReference>
<dbReference type="Pfam" id="PF12849">
    <property type="entry name" value="PBP_like_2"/>
    <property type="match status" value="1"/>
</dbReference>
<dbReference type="CDD" id="cd07185">
    <property type="entry name" value="OmpA_C-like"/>
    <property type="match status" value="1"/>
</dbReference>
<evidence type="ECO:0000256" key="3">
    <source>
        <dbReference type="SAM" id="SignalP"/>
    </source>
</evidence>
<dbReference type="Proteomes" id="UP001055658">
    <property type="component" value="Chromosome"/>
</dbReference>
<dbReference type="PANTHER" id="PTHR30570">
    <property type="entry name" value="PERIPLASMIC PHOSPHATE BINDING COMPONENT OF PHOSPHATE ABC TRANSPORTER"/>
    <property type="match status" value="1"/>
</dbReference>
<evidence type="ECO:0000256" key="2">
    <source>
        <dbReference type="PROSITE-ProRule" id="PRU00473"/>
    </source>
</evidence>
<name>A0ABY4VEM9_9GAMM</name>
<organism evidence="5 6">
    <name type="scientific">Microbulbifer variabilis</name>
    <dbReference type="NCBI Taxonomy" id="266805"/>
    <lineage>
        <taxon>Bacteria</taxon>
        <taxon>Pseudomonadati</taxon>
        <taxon>Pseudomonadota</taxon>
        <taxon>Gammaproteobacteria</taxon>
        <taxon>Cellvibrionales</taxon>
        <taxon>Microbulbiferaceae</taxon>
        <taxon>Microbulbifer</taxon>
    </lineage>
</organism>
<dbReference type="Gene3D" id="3.40.190.10">
    <property type="entry name" value="Periplasmic binding protein-like II"/>
    <property type="match status" value="2"/>
</dbReference>
<evidence type="ECO:0000313" key="5">
    <source>
        <dbReference type="EMBL" id="USD22664.1"/>
    </source>
</evidence>